<dbReference type="RefSeq" id="WP_244021398.1">
    <property type="nucleotide sequence ID" value="NZ_JALHLF010000049.1"/>
</dbReference>
<reference evidence="1" key="1">
    <citation type="submission" date="2022-03" db="EMBL/GenBank/DDBJ databases">
        <title>Identification of a novel bacterium isolated from mangrove sediments.</title>
        <authorList>
            <person name="Pan X."/>
        </authorList>
    </citation>
    <scope>NUCLEOTIDE SEQUENCE</scope>
    <source>
        <strain evidence="1">B1949</strain>
    </source>
</reference>
<sequence length="292" mass="32294">MLYVEDANLAFIHIPKNAGQSVRRALGACAPLSFAAMARDLGVDEARAEQMMEEPIETLPGLGVVQPEHVPLAFLQHAFPHSFAQLRAARSFIMVRDPRDRFFSALLQRMREYGGATALRADDPAVAEEARAICRWLDGRGPFCDMPYIHFSRQVDYAEIAGERIVSALFPLERSDALTAWARATCGIELDITHDHARREPKAWASALQPGFRFVGRTLLPSALKKAIYPLWMNSAVFANAANRYGRIHLDAETEAFIADYYAPDAALYAEAQRFAEAVRPGGHAAPARKAG</sequence>
<dbReference type="Proteomes" id="UP001162881">
    <property type="component" value="Unassembled WGS sequence"/>
</dbReference>
<proteinExistence type="predicted"/>
<evidence type="ECO:0000313" key="2">
    <source>
        <dbReference type="Proteomes" id="UP001162881"/>
    </source>
</evidence>
<dbReference type="InterPro" id="IPR027417">
    <property type="entry name" value="P-loop_NTPase"/>
</dbReference>
<evidence type="ECO:0000313" key="1">
    <source>
        <dbReference type="EMBL" id="MCJ2183522.1"/>
    </source>
</evidence>
<dbReference type="Gene3D" id="3.40.50.300">
    <property type="entry name" value="P-loop containing nucleotide triphosphate hydrolases"/>
    <property type="match status" value="1"/>
</dbReference>
<name>A0ABT0BEP8_9SPHN</name>
<accession>A0ABT0BEP8</accession>
<protein>
    <submittedName>
        <fullName evidence="1">Sulfotransferase family protein</fullName>
    </submittedName>
</protein>
<organism evidence="1 2">
    <name type="scientific">Novosphingobium organovorum</name>
    <dbReference type="NCBI Taxonomy" id="2930092"/>
    <lineage>
        <taxon>Bacteria</taxon>
        <taxon>Pseudomonadati</taxon>
        <taxon>Pseudomonadota</taxon>
        <taxon>Alphaproteobacteria</taxon>
        <taxon>Sphingomonadales</taxon>
        <taxon>Sphingomonadaceae</taxon>
        <taxon>Novosphingobium</taxon>
    </lineage>
</organism>
<dbReference type="EMBL" id="JALHLF010000049">
    <property type="protein sequence ID" value="MCJ2183522.1"/>
    <property type="molecule type" value="Genomic_DNA"/>
</dbReference>
<keyword evidence="2" id="KW-1185">Reference proteome</keyword>
<comment type="caution">
    <text evidence="1">The sequence shown here is derived from an EMBL/GenBank/DDBJ whole genome shotgun (WGS) entry which is preliminary data.</text>
</comment>
<gene>
    <name evidence="1" type="ORF">MTR62_12590</name>
</gene>